<dbReference type="GO" id="GO:0006123">
    <property type="term" value="P:mitochondrial electron transport, cytochrome c to oxygen"/>
    <property type="evidence" value="ECO:0007669"/>
    <property type="project" value="InterPro"/>
</dbReference>
<evidence type="ECO:0000256" key="3">
    <source>
        <dbReference type="ARBA" id="ARBA00022692"/>
    </source>
</evidence>
<keyword evidence="6 12" id="KW-1133">Transmembrane helix</keyword>
<dbReference type="PANTHER" id="PTHR10510">
    <property type="entry name" value="CYTOCHROME C OXIDASE POLYPEPTIDE 7A"/>
    <property type="match status" value="1"/>
</dbReference>
<keyword evidence="7" id="KW-0007">Acetylation</keyword>
<dbReference type="GeneTree" id="ENSGT00970000194779"/>
<dbReference type="PANTHER" id="PTHR10510:SF15">
    <property type="entry name" value="CYTOCHROME C OXIDASE SUBUNIT 7A2, MITOCHONDRIAL"/>
    <property type="match status" value="1"/>
</dbReference>
<keyword evidence="8" id="KW-0496">Mitochondrion</keyword>
<dbReference type="SUPFAM" id="SSF81419">
    <property type="entry name" value="Mitochondrial cytochrome c oxidase subunit VIIa"/>
    <property type="match status" value="1"/>
</dbReference>
<evidence type="ECO:0000256" key="10">
    <source>
        <dbReference type="ARBA" id="ARBA00040282"/>
    </source>
</evidence>
<dbReference type="Gene3D" id="4.10.91.10">
    <property type="entry name" value="Cytochrome c oxidase, subunit VIIa"/>
    <property type="match status" value="1"/>
</dbReference>
<evidence type="ECO:0000313" key="14">
    <source>
        <dbReference type="Proteomes" id="UP000694564"/>
    </source>
</evidence>
<evidence type="ECO:0000256" key="6">
    <source>
        <dbReference type="ARBA" id="ARBA00022989"/>
    </source>
</evidence>
<sequence length="54" mass="5855">MLQNLVGDDNGIPMHLKGRVTDALLYRATVILTVGATAYALNHLAMASFPKKQD</sequence>
<evidence type="ECO:0000256" key="2">
    <source>
        <dbReference type="ARBA" id="ARBA00009331"/>
    </source>
</evidence>
<dbReference type="GO" id="GO:0097250">
    <property type="term" value="P:mitochondrial respirasome assembly"/>
    <property type="evidence" value="ECO:0007669"/>
    <property type="project" value="TreeGrafter"/>
</dbReference>
<evidence type="ECO:0000256" key="5">
    <source>
        <dbReference type="ARBA" id="ARBA00022946"/>
    </source>
</evidence>
<accession>A0A8D2DXP5</accession>
<dbReference type="InterPro" id="IPR003177">
    <property type="entry name" value="Cytc_oxidase_su7a_met"/>
</dbReference>
<comment type="subcellular location">
    <subcellularLocation>
        <location evidence="1">Mitochondrion inner membrane</location>
        <topology evidence="1">Single-pass membrane protein</topology>
    </subcellularLocation>
</comment>
<evidence type="ECO:0000256" key="11">
    <source>
        <dbReference type="ARBA" id="ARBA00042325"/>
    </source>
</evidence>
<proteinExistence type="inferred from homology"/>
<dbReference type="FunFam" id="4.10.91.10:FF:000001">
    <property type="entry name" value="Cytochrome c oxidase subunit 7A1, mitochondrial"/>
    <property type="match status" value="1"/>
</dbReference>
<protein>
    <recommendedName>
        <fullName evidence="10">Cytochrome c oxidase subunit 7A2, mitochondrial</fullName>
    </recommendedName>
    <alternativeName>
        <fullName evidence="11">Cytochrome c oxidase subunit VIIa-liver/heart</fullName>
    </alternativeName>
</protein>
<dbReference type="InterPro" id="IPR036539">
    <property type="entry name" value="Cyt_c_oxidase_su7a_sf"/>
</dbReference>
<dbReference type="GO" id="GO:0002082">
    <property type="term" value="P:regulation of oxidative phosphorylation"/>
    <property type="evidence" value="ECO:0007669"/>
    <property type="project" value="TreeGrafter"/>
</dbReference>
<evidence type="ECO:0000256" key="9">
    <source>
        <dbReference type="ARBA" id="ARBA00023136"/>
    </source>
</evidence>
<keyword evidence="9 12" id="KW-0472">Membrane</keyword>
<dbReference type="GO" id="GO:0045277">
    <property type="term" value="C:respiratory chain complex IV"/>
    <property type="evidence" value="ECO:0007669"/>
    <property type="project" value="InterPro"/>
</dbReference>
<name>A0A8D2DXP5_SCIVU</name>
<keyword evidence="14" id="KW-1185">Reference proteome</keyword>
<organism evidence="13 14">
    <name type="scientific">Sciurus vulgaris</name>
    <name type="common">Eurasian red squirrel</name>
    <dbReference type="NCBI Taxonomy" id="55149"/>
    <lineage>
        <taxon>Eukaryota</taxon>
        <taxon>Metazoa</taxon>
        <taxon>Chordata</taxon>
        <taxon>Craniata</taxon>
        <taxon>Vertebrata</taxon>
        <taxon>Euteleostomi</taxon>
        <taxon>Mammalia</taxon>
        <taxon>Eutheria</taxon>
        <taxon>Euarchontoglires</taxon>
        <taxon>Glires</taxon>
        <taxon>Rodentia</taxon>
        <taxon>Sciuromorpha</taxon>
        <taxon>Sciuridae</taxon>
        <taxon>Sciurinae</taxon>
        <taxon>Sciurini</taxon>
        <taxon>Sciurus</taxon>
    </lineage>
</organism>
<keyword evidence="4" id="KW-0999">Mitochondrion inner membrane</keyword>
<evidence type="ECO:0000313" key="13">
    <source>
        <dbReference type="Ensembl" id="ENSSVLP00005033106.1"/>
    </source>
</evidence>
<keyword evidence="3 12" id="KW-0812">Transmembrane</keyword>
<comment type="similarity">
    <text evidence="2">Belongs to the cytochrome c oxidase VIIa family.</text>
</comment>
<reference evidence="13" key="2">
    <citation type="submission" date="2025-09" db="UniProtKB">
        <authorList>
            <consortium name="Ensembl"/>
        </authorList>
    </citation>
    <scope>IDENTIFICATION</scope>
</reference>
<evidence type="ECO:0000256" key="12">
    <source>
        <dbReference type="SAM" id="Phobius"/>
    </source>
</evidence>
<evidence type="ECO:0000256" key="1">
    <source>
        <dbReference type="ARBA" id="ARBA00004434"/>
    </source>
</evidence>
<dbReference type="Ensembl" id="ENSSVLT00005036696.1">
    <property type="protein sequence ID" value="ENSSVLP00005033106.1"/>
    <property type="gene ID" value="ENSSVLG00005025925.1"/>
</dbReference>
<evidence type="ECO:0000256" key="4">
    <source>
        <dbReference type="ARBA" id="ARBA00022792"/>
    </source>
</evidence>
<dbReference type="AlphaFoldDB" id="A0A8D2DXP5"/>
<dbReference type="GO" id="GO:0005743">
    <property type="term" value="C:mitochondrial inner membrane"/>
    <property type="evidence" value="ECO:0007669"/>
    <property type="project" value="UniProtKB-SubCell"/>
</dbReference>
<dbReference type="OrthoDB" id="5966508at2759"/>
<reference evidence="13" key="1">
    <citation type="submission" date="2025-08" db="UniProtKB">
        <authorList>
            <consortium name="Ensembl"/>
        </authorList>
    </citation>
    <scope>IDENTIFICATION</scope>
</reference>
<keyword evidence="5" id="KW-0809">Transit peptide</keyword>
<evidence type="ECO:0000256" key="8">
    <source>
        <dbReference type="ARBA" id="ARBA00023128"/>
    </source>
</evidence>
<dbReference type="Proteomes" id="UP000694564">
    <property type="component" value="Chromosome 18"/>
</dbReference>
<evidence type="ECO:0000256" key="7">
    <source>
        <dbReference type="ARBA" id="ARBA00022990"/>
    </source>
</evidence>
<feature type="transmembrane region" description="Helical" evidence="12">
    <location>
        <begin position="24"/>
        <end position="42"/>
    </location>
</feature>